<name>A0ABY4GQR2_9BACI</name>
<comment type="subcellular location">
    <subcellularLocation>
        <location evidence="1">Membrane</location>
        <topology evidence="1">Lipid-anchor</topology>
    </subcellularLocation>
</comment>
<dbReference type="Gene3D" id="3.30.300.210">
    <property type="entry name" value="Nutrient germinant receptor protein C, domain 3"/>
    <property type="match status" value="1"/>
</dbReference>
<organism evidence="10 11">
    <name type="scientific">Gracilibacillus salinarum</name>
    <dbReference type="NCBI Taxonomy" id="2932255"/>
    <lineage>
        <taxon>Bacteria</taxon>
        <taxon>Bacillati</taxon>
        <taxon>Bacillota</taxon>
        <taxon>Bacilli</taxon>
        <taxon>Bacillales</taxon>
        <taxon>Bacillaceae</taxon>
        <taxon>Gracilibacillus</taxon>
    </lineage>
</organism>
<proteinExistence type="inferred from homology"/>
<evidence type="ECO:0000259" key="9">
    <source>
        <dbReference type="Pfam" id="PF25198"/>
    </source>
</evidence>
<reference evidence="10 11" key="1">
    <citation type="submission" date="2022-04" db="EMBL/GenBank/DDBJ databases">
        <title>Gracilibacillus sp. isolated from saltern.</title>
        <authorList>
            <person name="Won M."/>
            <person name="Lee C.-M."/>
            <person name="Woen H.-Y."/>
            <person name="Kwon S.-W."/>
        </authorList>
    </citation>
    <scope>NUCLEOTIDE SEQUENCE [LARGE SCALE GENOMIC DNA]</scope>
    <source>
        <strain evidence="10 11">SSPM10-3</strain>
    </source>
</reference>
<keyword evidence="4" id="KW-0732">Signal</keyword>
<dbReference type="InterPro" id="IPR046953">
    <property type="entry name" value="Spore_GerAC-like_C"/>
</dbReference>
<keyword evidence="3" id="KW-0309">Germination</keyword>
<dbReference type="NCBIfam" id="TIGR02887">
    <property type="entry name" value="spore_ger_x_C"/>
    <property type="match status" value="1"/>
</dbReference>
<evidence type="ECO:0000313" key="10">
    <source>
        <dbReference type="EMBL" id="UOQ86475.1"/>
    </source>
</evidence>
<feature type="domain" description="Spore germination GerAC-like C-terminal" evidence="8">
    <location>
        <begin position="214"/>
        <end position="382"/>
    </location>
</feature>
<gene>
    <name evidence="10" type="ORF">MUN87_06200</name>
</gene>
<keyword evidence="5" id="KW-0472">Membrane</keyword>
<feature type="domain" description="Spore germination protein N-terminal" evidence="9">
    <location>
        <begin position="23"/>
        <end position="203"/>
    </location>
</feature>
<evidence type="ECO:0000259" key="8">
    <source>
        <dbReference type="Pfam" id="PF05504"/>
    </source>
</evidence>
<dbReference type="EMBL" id="CP095071">
    <property type="protein sequence ID" value="UOQ86475.1"/>
    <property type="molecule type" value="Genomic_DNA"/>
</dbReference>
<dbReference type="PANTHER" id="PTHR35789:SF1">
    <property type="entry name" value="SPORE GERMINATION PROTEIN B3"/>
    <property type="match status" value="1"/>
</dbReference>
<evidence type="ECO:0000256" key="7">
    <source>
        <dbReference type="ARBA" id="ARBA00023288"/>
    </source>
</evidence>
<dbReference type="RefSeq" id="WP_244746843.1">
    <property type="nucleotide sequence ID" value="NZ_CP095071.1"/>
</dbReference>
<dbReference type="InterPro" id="IPR038501">
    <property type="entry name" value="Spore_GerAC_C_sf"/>
</dbReference>
<dbReference type="InterPro" id="IPR057336">
    <property type="entry name" value="GerAC_N"/>
</dbReference>
<dbReference type="InterPro" id="IPR008844">
    <property type="entry name" value="Spore_GerAC-like"/>
</dbReference>
<evidence type="ECO:0000256" key="1">
    <source>
        <dbReference type="ARBA" id="ARBA00004635"/>
    </source>
</evidence>
<dbReference type="Proteomes" id="UP000831537">
    <property type="component" value="Chromosome"/>
</dbReference>
<protein>
    <submittedName>
        <fullName evidence="10">Ger(X)C family spore germination protein</fullName>
    </submittedName>
</protein>
<comment type="similarity">
    <text evidence="2">Belongs to the GerABKC lipoprotein family.</text>
</comment>
<evidence type="ECO:0000256" key="4">
    <source>
        <dbReference type="ARBA" id="ARBA00022729"/>
    </source>
</evidence>
<dbReference type="PANTHER" id="PTHR35789">
    <property type="entry name" value="SPORE GERMINATION PROTEIN B3"/>
    <property type="match status" value="1"/>
</dbReference>
<evidence type="ECO:0000256" key="5">
    <source>
        <dbReference type="ARBA" id="ARBA00023136"/>
    </source>
</evidence>
<evidence type="ECO:0000313" key="11">
    <source>
        <dbReference type="Proteomes" id="UP000831537"/>
    </source>
</evidence>
<keyword evidence="11" id="KW-1185">Reference proteome</keyword>
<evidence type="ECO:0000256" key="2">
    <source>
        <dbReference type="ARBA" id="ARBA00007886"/>
    </source>
</evidence>
<evidence type="ECO:0000256" key="3">
    <source>
        <dbReference type="ARBA" id="ARBA00022544"/>
    </source>
</evidence>
<dbReference type="PROSITE" id="PS51257">
    <property type="entry name" value="PROKAR_LIPOPROTEIN"/>
    <property type="match status" value="1"/>
</dbReference>
<dbReference type="Pfam" id="PF25198">
    <property type="entry name" value="Spore_GerAC_N"/>
    <property type="match status" value="1"/>
</dbReference>
<evidence type="ECO:0000256" key="6">
    <source>
        <dbReference type="ARBA" id="ARBA00023139"/>
    </source>
</evidence>
<keyword evidence="7" id="KW-0449">Lipoprotein</keyword>
<dbReference type="Pfam" id="PF05504">
    <property type="entry name" value="Spore_GerAC"/>
    <property type="match status" value="1"/>
</dbReference>
<sequence>MKHKCITIFIGVIMLTLLTACWDTIELEDRAFVAGHALDIAEQQEQGDQTTFEMTEQLVVPSGLGTILRPGGGPAFRNISEVGKSLYDIDTKISRQINRISNIEHLEISLISKEIAEIEGLFPKVLDVFTRHQKMRRGLLIAITEDKATDYLTIQPEHVKLPARYLSELLENKRVPVTTGPVRMGDVQEHLLNNQSFVIPVLQIVSDKVVEYKGLGAFRGQSGQMVGVLEEEDAKGRNIIVGENQQGTITTTLLKEPITYYVDNGSSKFTLTNINKDNLHITVEIQLEARIAEYFGSIEMYSKKNQKKLKKALENRIETLVQAAVTKVKDDLQVDIFTFDDYLRIHHYDFWQEVKQNWDTGENYFSKSTITFKVDADIEQPGNTYQVKNKKERD</sequence>
<keyword evidence="6" id="KW-0564">Palmitate</keyword>
<accession>A0ABY4GQR2</accession>